<dbReference type="EMBL" id="JAUSUA010000007">
    <property type="protein sequence ID" value="MDQ0208845.1"/>
    <property type="molecule type" value="Genomic_DNA"/>
</dbReference>
<protein>
    <submittedName>
        <fullName evidence="2">Serine/threonine-protein kinase</fullName>
        <ecNumber evidence="2">2.7.11.1</ecNumber>
    </submittedName>
</protein>
<evidence type="ECO:0000259" key="1">
    <source>
        <dbReference type="PROSITE" id="PS50011"/>
    </source>
</evidence>
<reference evidence="2 3" key="1">
    <citation type="submission" date="2023-07" db="EMBL/GenBank/DDBJ databases">
        <title>Genomic Encyclopedia of Type Strains, Phase IV (KMG-IV): sequencing the most valuable type-strain genomes for metagenomic binning, comparative biology and taxonomic classification.</title>
        <authorList>
            <person name="Goeker M."/>
        </authorList>
    </citation>
    <scope>NUCLEOTIDE SEQUENCE [LARGE SCALE GENOMIC DNA]</scope>
    <source>
        <strain evidence="2 3">DSM 19154</strain>
    </source>
</reference>
<evidence type="ECO:0000313" key="2">
    <source>
        <dbReference type="EMBL" id="MDQ0208845.1"/>
    </source>
</evidence>
<accession>A0ABT9YMY4</accession>
<dbReference type="SUPFAM" id="SSF56112">
    <property type="entry name" value="Protein kinase-like (PK-like)"/>
    <property type="match status" value="1"/>
</dbReference>
<comment type="caution">
    <text evidence="2">The sequence shown here is derived from an EMBL/GenBank/DDBJ whole genome shotgun (WGS) entry which is preliminary data.</text>
</comment>
<name>A0ABT9YMY4_9BACI</name>
<proteinExistence type="predicted"/>
<dbReference type="PROSITE" id="PS50011">
    <property type="entry name" value="PROTEIN_KINASE_DOM"/>
    <property type="match status" value="1"/>
</dbReference>
<feature type="domain" description="Protein kinase" evidence="1">
    <location>
        <begin position="21"/>
        <end position="295"/>
    </location>
</feature>
<organism evidence="2 3">
    <name type="scientific">Alkalicoccobacillus murimartini</name>
    <dbReference type="NCBI Taxonomy" id="171685"/>
    <lineage>
        <taxon>Bacteria</taxon>
        <taxon>Bacillati</taxon>
        <taxon>Bacillota</taxon>
        <taxon>Bacilli</taxon>
        <taxon>Bacillales</taxon>
        <taxon>Bacillaceae</taxon>
        <taxon>Alkalicoccobacillus</taxon>
    </lineage>
</organism>
<gene>
    <name evidence="2" type="ORF">J2S05_003669</name>
</gene>
<evidence type="ECO:0000313" key="3">
    <source>
        <dbReference type="Proteomes" id="UP001225034"/>
    </source>
</evidence>
<dbReference type="EC" id="2.7.11.1" evidence="2"/>
<dbReference type="GO" id="GO:0004674">
    <property type="term" value="F:protein serine/threonine kinase activity"/>
    <property type="evidence" value="ECO:0007669"/>
    <property type="project" value="UniProtKB-EC"/>
</dbReference>
<dbReference type="Proteomes" id="UP001225034">
    <property type="component" value="Unassembled WGS sequence"/>
</dbReference>
<keyword evidence="3" id="KW-1185">Reference proteome</keyword>
<dbReference type="Gene3D" id="1.10.510.10">
    <property type="entry name" value="Transferase(Phosphotransferase) domain 1"/>
    <property type="match status" value="1"/>
</dbReference>
<keyword evidence="2" id="KW-0808">Transferase</keyword>
<sequence>MNPSNTYHVNIKINEVTFALKETHNFEWLTEYGSVFKVFDQQDSGNLSFGVKQGDKKLFVKYAGAKPIHYEGEPSYAVARLKQAAPIYQDLKHKSLITLLDHFQVGEGYALAFEWVDGECLHPHWSFPPPEKYTNPNSPYYQFKQLPLEKQLESLNAVFSFHEFVEKQNYVAIDFYDGSILYNFAENKTIICDIDYYQKKPFTNHMGQMWGSKRFMSPEEYELGASIDSKTNVFNLGAMAFSLLGGELDRSFEKWQANPALYEVALKAVEQERDMRFATVEKFYEEWKQAEGRDG</sequence>
<dbReference type="InterPro" id="IPR011009">
    <property type="entry name" value="Kinase-like_dom_sf"/>
</dbReference>
<dbReference type="InterPro" id="IPR000719">
    <property type="entry name" value="Prot_kinase_dom"/>
</dbReference>
<dbReference type="RefSeq" id="WP_306985241.1">
    <property type="nucleotide sequence ID" value="NZ_JAUSUA010000007.1"/>
</dbReference>
<keyword evidence="2" id="KW-0418">Kinase</keyword>